<organism evidence="2 3">
    <name type="scientific">Candidatus Lloydbacteria bacterium RIFCSPHIGHO2_02_FULL_54_17</name>
    <dbReference type="NCBI Taxonomy" id="1798664"/>
    <lineage>
        <taxon>Bacteria</taxon>
        <taxon>Candidatus Lloydiibacteriota</taxon>
    </lineage>
</organism>
<dbReference type="InterPro" id="IPR031807">
    <property type="entry name" value="HicB-like"/>
</dbReference>
<dbReference type="Gene3D" id="3.30.160.250">
    <property type="match status" value="1"/>
</dbReference>
<proteinExistence type="predicted"/>
<dbReference type="PROSITE" id="PS51257">
    <property type="entry name" value="PROKAR_LIPOPROTEIN"/>
    <property type="match status" value="1"/>
</dbReference>
<dbReference type="STRING" id="1798664.A3C93_05420"/>
<dbReference type="PANTHER" id="PTHR34504">
    <property type="entry name" value="ANTITOXIN HICB"/>
    <property type="match status" value="1"/>
</dbReference>
<evidence type="ECO:0000259" key="1">
    <source>
        <dbReference type="Pfam" id="PF15919"/>
    </source>
</evidence>
<dbReference type="AlphaFoldDB" id="A0A1G2DGS3"/>
<name>A0A1G2DGS3_9BACT</name>
<evidence type="ECO:0000313" key="2">
    <source>
        <dbReference type="EMBL" id="OGZ12776.1"/>
    </source>
</evidence>
<reference evidence="2 3" key="1">
    <citation type="journal article" date="2016" name="Nat. Commun.">
        <title>Thousands of microbial genomes shed light on interconnected biogeochemical processes in an aquifer system.</title>
        <authorList>
            <person name="Anantharaman K."/>
            <person name="Brown C.T."/>
            <person name="Hug L.A."/>
            <person name="Sharon I."/>
            <person name="Castelle C.J."/>
            <person name="Probst A.J."/>
            <person name="Thomas B.C."/>
            <person name="Singh A."/>
            <person name="Wilkins M.J."/>
            <person name="Karaoz U."/>
            <person name="Brodie E.L."/>
            <person name="Williams K.H."/>
            <person name="Hubbard S.S."/>
            <person name="Banfield J.F."/>
        </authorList>
    </citation>
    <scope>NUCLEOTIDE SEQUENCE [LARGE SCALE GENOMIC DNA]</scope>
</reference>
<feature type="domain" description="HicB-like antitoxin of toxin-antitoxin system" evidence="1">
    <location>
        <begin position="10"/>
        <end position="69"/>
    </location>
</feature>
<gene>
    <name evidence="2" type="ORF">A3C93_05420</name>
</gene>
<accession>A0A1G2DGS3</accession>
<sequence>MKTQTQTYHFPIFIEKDKSGYFVSCPSLQGCYTQGKTYEDALAHIHDAIQLHLADRIALAEEIGEPKDLILSSIKVSVSV</sequence>
<dbReference type="PANTHER" id="PTHR34504:SF2">
    <property type="entry name" value="UPF0150 PROTEIN SSL0259"/>
    <property type="match status" value="1"/>
</dbReference>
<dbReference type="InterPro" id="IPR035069">
    <property type="entry name" value="TTHA1013/TTHA0281-like"/>
</dbReference>
<comment type="caution">
    <text evidence="2">The sequence shown here is derived from an EMBL/GenBank/DDBJ whole genome shotgun (WGS) entry which is preliminary data.</text>
</comment>
<dbReference type="Proteomes" id="UP000178636">
    <property type="component" value="Unassembled WGS sequence"/>
</dbReference>
<evidence type="ECO:0000313" key="3">
    <source>
        <dbReference type="Proteomes" id="UP000178636"/>
    </source>
</evidence>
<dbReference type="SUPFAM" id="SSF143100">
    <property type="entry name" value="TTHA1013/TTHA0281-like"/>
    <property type="match status" value="1"/>
</dbReference>
<dbReference type="Pfam" id="PF15919">
    <property type="entry name" value="HicB_lk_antitox"/>
    <property type="match status" value="1"/>
</dbReference>
<dbReference type="EMBL" id="MHLO01000015">
    <property type="protein sequence ID" value="OGZ12776.1"/>
    <property type="molecule type" value="Genomic_DNA"/>
</dbReference>
<protein>
    <recommendedName>
        <fullName evidence="1">HicB-like antitoxin of toxin-antitoxin system domain-containing protein</fullName>
    </recommendedName>
</protein>
<dbReference type="InterPro" id="IPR051404">
    <property type="entry name" value="TA_system_antitoxin"/>
</dbReference>